<comment type="caution">
    <text evidence="4">The sequence shown here is derived from an EMBL/GenBank/DDBJ whole genome shotgun (WGS) entry which is preliminary data.</text>
</comment>
<gene>
    <name evidence="4" type="ORF">BST85_02340</name>
</gene>
<dbReference type="OrthoDB" id="1426576at2"/>
<dbReference type="SUPFAM" id="SSF52540">
    <property type="entry name" value="P-loop containing nucleoside triphosphate hydrolases"/>
    <property type="match status" value="1"/>
</dbReference>
<comment type="similarity">
    <text evidence="1">Belongs to the sulfotransferase 1 family.</text>
</comment>
<name>A0A2S7KMP1_9FLAO</name>
<dbReference type="AlphaFoldDB" id="A0A2S7KMP1"/>
<evidence type="ECO:0000256" key="2">
    <source>
        <dbReference type="ARBA" id="ARBA00022679"/>
    </source>
</evidence>
<evidence type="ECO:0000313" key="4">
    <source>
        <dbReference type="EMBL" id="PQB03871.1"/>
    </source>
</evidence>
<dbReference type="InterPro" id="IPR027417">
    <property type="entry name" value="P-loop_NTPase"/>
</dbReference>
<accession>A0A2S7KMP1</accession>
<protein>
    <recommendedName>
        <fullName evidence="3">Sulfotransferase domain-containing protein</fullName>
    </recommendedName>
</protein>
<dbReference type="EMBL" id="MQUB01000001">
    <property type="protein sequence ID" value="PQB03871.1"/>
    <property type="molecule type" value="Genomic_DNA"/>
</dbReference>
<organism evidence="4 5">
    <name type="scientific">Aureitalea marina</name>
    <dbReference type="NCBI Taxonomy" id="930804"/>
    <lineage>
        <taxon>Bacteria</taxon>
        <taxon>Pseudomonadati</taxon>
        <taxon>Bacteroidota</taxon>
        <taxon>Flavobacteriia</taxon>
        <taxon>Flavobacteriales</taxon>
        <taxon>Flavobacteriaceae</taxon>
        <taxon>Aureitalea</taxon>
    </lineage>
</organism>
<proteinExistence type="inferred from homology"/>
<dbReference type="Proteomes" id="UP000239800">
    <property type="component" value="Unassembled WGS sequence"/>
</dbReference>
<evidence type="ECO:0000313" key="5">
    <source>
        <dbReference type="Proteomes" id="UP000239800"/>
    </source>
</evidence>
<feature type="domain" description="Sulfotransferase" evidence="3">
    <location>
        <begin position="3"/>
        <end position="167"/>
    </location>
</feature>
<reference evidence="4 5" key="1">
    <citation type="submission" date="2016-11" db="EMBL/GenBank/DDBJ databases">
        <title>Trade-off between light-utilization and light-protection in marine flavobacteria.</title>
        <authorList>
            <person name="Kumagai Y."/>
        </authorList>
    </citation>
    <scope>NUCLEOTIDE SEQUENCE [LARGE SCALE GENOMIC DNA]</scope>
    <source>
        <strain evidence="4 5">NBRC 107741</strain>
    </source>
</reference>
<dbReference type="PANTHER" id="PTHR11783">
    <property type="entry name" value="SULFOTRANSFERASE SULT"/>
    <property type="match status" value="1"/>
</dbReference>
<evidence type="ECO:0000256" key="1">
    <source>
        <dbReference type="ARBA" id="ARBA00005771"/>
    </source>
</evidence>
<evidence type="ECO:0000259" key="3">
    <source>
        <dbReference type="Pfam" id="PF00685"/>
    </source>
</evidence>
<dbReference type="RefSeq" id="WP_104811793.1">
    <property type="nucleotide sequence ID" value="NZ_MQUB01000001.1"/>
</dbReference>
<dbReference type="GO" id="GO:0008146">
    <property type="term" value="F:sulfotransferase activity"/>
    <property type="evidence" value="ECO:0007669"/>
    <property type="project" value="InterPro"/>
</dbReference>
<dbReference type="Gene3D" id="3.40.50.300">
    <property type="entry name" value="P-loop containing nucleotide triphosphate hydrolases"/>
    <property type="match status" value="1"/>
</dbReference>
<keyword evidence="2" id="KW-0808">Transferase</keyword>
<keyword evidence="5" id="KW-1185">Reference proteome</keyword>
<sequence>MKEHISIYSHPRSGTHFLEAFIARNFYRGQNLSSNGAIYYGHWSNKILLESGEPYHQLFGSHFFPEEVKKKKRRIYIYRDGRAVISSIYRSKFYSTSWDGISFSEFLRKKIDWYGGLGREAYPDMNIVEHWYHHLNSWMNQPQDDLLIIRFEDLKRDPKTVYKSICKKFFPQEYLKLRLGINKKIDPIREKVGLSPNKATITSWQTLFSKEDEEFFISQLPSLEYLDQTK</sequence>
<dbReference type="Pfam" id="PF00685">
    <property type="entry name" value="Sulfotransfer_1"/>
    <property type="match status" value="1"/>
</dbReference>
<dbReference type="InterPro" id="IPR000863">
    <property type="entry name" value="Sulfotransferase_dom"/>
</dbReference>